<gene>
    <name evidence="3" type="ORF">GCM10009332_19230</name>
</gene>
<reference evidence="3" key="2">
    <citation type="submission" date="2020-09" db="EMBL/GenBank/DDBJ databases">
        <authorList>
            <person name="Sun Q."/>
            <person name="Ohkuma M."/>
        </authorList>
    </citation>
    <scope>NUCLEOTIDE SEQUENCE</scope>
    <source>
        <strain evidence="3">JCM 30804</strain>
    </source>
</reference>
<evidence type="ECO:0000256" key="1">
    <source>
        <dbReference type="SAM" id="MobiDB-lite"/>
    </source>
</evidence>
<feature type="region of interest" description="Disordered" evidence="1">
    <location>
        <begin position="94"/>
        <end position="128"/>
    </location>
</feature>
<protein>
    <submittedName>
        <fullName evidence="3">Uncharacterized protein</fullName>
    </submittedName>
</protein>
<keyword evidence="2" id="KW-0472">Membrane</keyword>
<comment type="caution">
    <text evidence="3">The sequence shown here is derived from an EMBL/GenBank/DDBJ whole genome shotgun (WGS) entry which is preliminary data.</text>
</comment>
<reference evidence="3" key="1">
    <citation type="journal article" date="2014" name="Int. J. Syst. Evol. Microbiol.">
        <title>Complete genome sequence of Corynebacterium casei LMG S-19264T (=DSM 44701T), isolated from a smear-ripened cheese.</title>
        <authorList>
            <consortium name="US DOE Joint Genome Institute (JGI-PGF)"/>
            <person name="Walter F."/>
            <person name="Albersmeier A."/>
            <person name="Kalinowski J."/>
            <person name="Ruckert C."/>
        </authorList>
    </citation>
    <scope>NUCLEOTIDE SEQUENCE</scope>
    <source>
        <strain evidence="3">JCM 30804</strain>
    </source>
</reference>
<evidence type="ECO:0000256" key="2">
    <source>
        <dbReference type="SAM" id="Phobius"/>
    </source>
</evidence>
<dbReference type="AlphaFoldDB" id="A0A917JSD4"/>
<dbReference type="EMBL" id="BMPZ01000004">
    <property type="protein sequence ID" value="GGI82155.1"/>
    <property type="molecule type" value="Genomic_DNA"/>
</dbReference>
<feature type="transmembrane region" description="Helical" evidence="2">
    <location>
        <begin position="61"/>
        <end position="79"/>
    </location>
</feature>
<sequence length="128" mass="14749">MIFSAIIVKLRNHQNAEVVMINHHFRRNLLLQRFTGIKGSLAFILGLCIIILALIALPFLLLFGAISFLILSLFGRVYLKQKMNQFHQAQETFRQSQVDDELPPTPFERDGFTPKQRQGQTFEHDPNA</sequence>
<proteinExistence type="predicted"/>
<evidence type="ECO:0000313" key="3">
    <source>
        <dbReference type="EMBL" id="GGI82155.1"/>
    </source>
</evidence>
<accession>A0A917JSD4</accession>
<dbReference type="Proteomes" id="UP000613743">
    <property type="component" value="Unassembled WGS sequence"/>
</dbReference>
<name>A0A917JSD4_9GAMM</name>
<keyword evidence="4" id="KW-1185">Reference proteome</keyword>
<organism evidence="3 4">
    <name type="scientific">Shewanella gelidii</name>
    <dbReference type="NCBI Taxonomy" id="1642821"/>
    <lineage>
        <taxon>Bacteria</taxon>
        <taxon>Pseudomonadati</taxon>
        <taxon>Pseudomonadota</taxon>
        <taxon>Gammaproteobacteria</taxon>
        <taxon>Alteromonadales</taxon>
        <taxon>Shewanellaceae</taxon>
        <taxon>Shewanella</taxon>
    </lineage>
</organism>
<feature type="transmembrane region" description="Helical" evidence="2">
    <location>
        <begin position="36"/>
        <end position="55"/>
    </location>
</feature>
<keyword evidence="2" id="KW-0812">Transmembrane</keyword>
<keyword evidence="2" id="KW-1133">Transmembrane helix</keyword>
<evidence type="ECO:0000313" key="4">
    <source>
        <dbReference type="Proteomes" id="UP000613743"/>
    </source>
</evidence>